<evidence type="ECO:0000313" key="2">
    <source>
        <dbReference type="Proteomes" id="UP000183561"/>
    </source>
</evidence>
<dbReference type="AlphaFoldDB" id="A0A1H4YEZ3"/>
<dbReference type="EMBL" id="FNSV01000005">
    <property type="protein sequence ID" value="SED16427.1"/>
    <property type="molecule type" value="Genomic_DNA"/>
</dbReference>
<dbReference type="Proteomes" id="UP000183561">
    <property type="component" value="Unassembled WGS sequence"/>
</dbReference>
<organism evidence="1 2">
    <name type="scientific">Rhodococcus koreensis</name>
    <dbReference type="NCBI Taxonomy" id="99653"/>
    <lineage>
        <taxon>Bacteria</taxon>
        <taxon>Bacillati</taxon>
        <taxon>Actinomycetota</taxon>
        <taxon>Actinomycetes</taxon>
        <taxon>Mycobacteriales</taxon>
        <taxon>Nocardiaceae</taxon>
        <taxon>Rhodococcus</taxon>
    </lineage>
</organism>
<evidence type="ECO:0000313" key="1">
    <source>
        <dbReference type="EMBL" id="SED16427.1"/>
    </source>
</evidence>
<keyword evidence="2" id="KW-1185">Reference proteome</keyword>
<sequence length="299" mass="30973">MDLGRTGAEAVIPALFSGLCDDAALFPPGNAPLPDALPAHTRYLSAPYGDLVGPFVFPVARLDELTAGAIELSLTLPGGPATLEPALDRLAQIDGATAVALEIAPPAEQTAAEFFAALDAAAELTSGCEVFVEVPRGERRADFLAALVGGPFAAKFRTGGVVAEAYPDERELASAVRSAVTTGVPFKATAGLHHAVRNTDPRTGFEQHGFLNVLLATRHALDGADTDRVAATLAERDGTRIARELSDLPADVVGAVRTAFRSFGTCSILEPLEDLVALHLVPLSALADEHASADEGAHA</sequence>
<proteinExistence type="predicted"/>
<accession>A0A1H4YEZ3</accession>
<name>A0A1H4YEZ3_9NOCA</name>
<protein>
    <submittedName>
        <fullName evidence="1">Uncharacterized protein</fullName>
    </submittedName>
</protein>
<gene>
    <name evidence="1" type="ORF">SAMN04490239_7090</name>
</gene>
<reference evidence="2" key="1">
    <citation type="submission" date="2016-10" db="EMBL/GenBank/DDBJ databases">
        <authorList>
            <person name="Varghese N."/>
            <person name="Submissions S."/>
        </authorList>
    </citation>
    <scope>NUCLEOTIDE SEQUENCE [LARGE SCALE GENOMIC DNA]</scope>
    <source>
        <strain evidence="2">DSM 44498</strain>
    </source>
</reference>